<reference evidence="2" key="1">
    <citation type="submission" date="2018-07" db="EMBL/GenBank/DDBJ databases">
        <title>Comparative genomics of catfishes provides insights into carnivory and benthic adaptation.</title>
        <authorList>
            <person name="Zhang Y."/>
            <person name="Wang D."/>
            <person name="Peng Z."/>
            <person name="Zheng S."/>
            <person name="Shao F."/>
            <person name="Tao W."/>
        </authorList>
    </citation>
    <scope>NUCLEOTIDE SEQUENCE</scope>
    <source>
        <strain evidence="2">Chongqing</strain>
    </source>
</reference>
<proteinExistence type="predicted"/>
<feature type="domain" description="Integrase catalytic" evidence="1">
    <location>
        <begin position="1"/>
        <end position="126"/>
    </location>
</feature>
<organism evidence="2 3">
    <name type="scientific">Silurus asotus</name>
    <name type="common">Amur catfish</name>
    <name type="synonym">Parasilurus asotus</name>
    <dbReference type="NCBI Taxonomy" id="30991"/>
    <lineage>
        <taxon>Eukaryota</taxon>
        <taxon>Metazoa</taxon>
        <taxon>Chordata</taxon>
        <taxon>Craniata</taxon>
        <taxon>Vertebrata</taxon>
        <taxon>Euteleostomi</taxon>
        <taxon>Actinopterygii</taxon>
        <taxon>Neopterygii</taxon>
        <taxon>Teleostei</taxon>
        <taxon>Ostariophysi</taxon>
        <taxon>Siluriformes</taxon>
        <taxon>Siluridae</taxon>
        <taxon>Silurus</taxon>
    </lineage>
</organism>
<evidence type="ECO:0000313" key="2">
    <source>
        <dbReference type="EMBL" id="KAI5619905.1"/>
    </source>
</evidence>
<dbReference type="Gene3D" id="3.30.420.10">
    <property type="entry name" value="Ribonuclease H-like superfamily/Ribonuclease H"/>
    <property type="match status" value="1"/>
</dbReference>
<sequence length="246" mass="28020">MALRRFIARRSTPSELISDQGTNFQGGERELKDALKNCNQELQRHLAKQKIEFRFNPPNAPHFGGKREIRSLKNALRTVVGAQTVTEEVLQTVLIEIEGILNSKPSGYVSSNVADLDPITRNLLLMGRLDSSLPQVIYPADEFMGRHRWRQSQVLTDHFWSSFVRHYLPNLQLRHKWYAETKTLTVGSVVMIVDPQLTRALWLIGRVSKTFPGADGQVRSAEVNVKGRLYTPPVTRLINLQEYNSS</sequence>
<dbReference type="InterPro" id="IPR040676">
    <property type="entry name" value="DUF5641"/>
</dbReference>
<keyword evidence="3" id="KW-1185">Reference proteome</keyword>
<dbReference type="PANTHER" id="PTHR47331">
    <property type="entry name" value="PHD-TYPE DOMAIN-CONTAINING PROTEIN"/>
    <property type="match status" value="1"/>
</dbReference>
<dbReference type="InterPro" id="IPR036397">
    <property type="entry name" value="RNaseH_sf"/>
</dbReference>
<accession>A0AAD5APD7</accession>
<name>A0AAD5APD7_SILAS</name>
<dbReference type="EMBL" id="MU551657">
    <property type="protein sequence ID" value="KAI5619905.1"/>
    <property type="molecule type" value="Genomic_DNA"/>
</dbReference>
<dbReference type="AlphaFoldDB" id="A0AAD5APD7"/>
<dbReference type="Pfam" id="PF18701">
    <property type="entry name" value="DUF5641"/>
    <property type="match status" value="1"/>
</dbReference>
<comment type="caution">
    <text evidence="2">The sequence shown here is derived from an EMBL/GenBank/DDBJ whole genome shotgun (WGS) entry which is preliminary data.</text>
</comment>
<dbReference type="GO" id="GO:0003676">
    <property type="term" value="F:nucleic acid binding"/>
    <property type="evidence" value="ECO:0007669"/>
    <property type="project" value="InterPro"/>
</dbReference>
<evidence type="ECO:0000259" key="1">
    <source>
        <dbReference type="PROSITE" id="PS50994"/>
    </source>
</evidence>
<dbReference type="Proteomes" id="UP001205998">
    <property type="component" value="Unassembled WGS sequence"/>
</dbReference>
<dbReference type="PANTHER" id="PTHR47331:SF1">
    <property type="entry name" value="GAG-LIKE PROTEIN"/>
    <property type="match status" value="1"/>
</dbReference>
<dbReference type="PROSITE" id="PS50994">
    <property type="entry name" value="INTEGRASE"/>
    <property type="match status" value="1"/>
</dbReference>
<dbReference type="InterPro" id="IPR001584">
    <property type="entry name" value="Integrase_cat-core"/>
</dbReference>
<dbReference type="SUPFAM" id="SSF53098">
    <property type="entry name" value="Ribonuclease H-like"/>
    <property type="match status" value="1"/>
</dbReference>
<protein>
    <recommendedName>
        <fullName evidence="1">Integrase catalytic domain-containing protein</fullName>
    </recommendedName>
</protein>
<dbReference type="InterPro" id="IPR012337">
    <property type="entry name" value="RNaseH-like_sf"/>
</dbReference>
<dbReference type="GO" id="GO:0015074">
    <property type="term" value="P:DNA integration"/>
    <property type="evidence" value="ECO:0007669"/>
    <property type="project" value="InterPro"/>
</dbReference>
<evidence type="ECO:0000313" key="3">
    <source>
        <dbReference type="Proteomes" id="UP001205998"/>
    </source>
</evidence>
<gene>
    <name evidence="2" type="ORF">C0J50_20527</name>
</gene>